<keyword evidence="4" id="KW-1185">Reference proteome</keyword>
<dbReference type="InterPro" id="IPR012312">
    <property type="entry name" value="Hemerythrin-like"/>
</dbReference>
<dbReference type="Proteomes" id="UP000640489">
    <property type="component" value="Unassembled WGS sequence"/>
</dbReference>
<sequence>MSELVIASNEAEAHAAEAVRQHHAGLAGALTLRTEALFAAASGRDLAAAERARRDLVDWCERELVPHALAEEQALYPAAQATIEGRLLVEAMLGEHGVITGLLREVADSADLLRAAGSAVALRAVFDSHLTKENDLVVPLLAATPGVSLHDLLGGMHELLGDTDDTNAPDHGDEGCGGHSCSCGEVDSPGYPELDVRPIPHVIRHATIFGALESVQPGAGLELVAPHDPLPLLGQVNQRWPGAFAVAYTERGPEVWRLTLERTDARD</sequence>
<proteinExistence type="predicted"/>
<organism evidence="3 4">
    <name type="scientific">Nocardioides islandensis</name>
    <dbReference type="NCBI Taxonomy" id="433663"/>
    <lineage>
        <taxon>Bacteria</taxon>
        <taxon>Bacillati</taxon>
        <taxon>Actinomycetota</taxon>
        <taxon>Actinomycetes</taxon>
        <taxon>Propionibacteriales</taxon>
        <taxon>Nocardioidaceae</taxon>
        <taxon>Nocardioides</taxon>
    </lineage>
</organism>
<feature type="domain" description="Hemerythrin-like" evidence="1">
    <location>
        <begin position="15"/>
        <end position="141"/>
    </location>
</feature>
<dbReference type="Pfam" id="PF01814">
    <property type="entry name" value="Hemerythrin"/>
    <property type="match status" value="1"/>
</dbReference>
<dbReference type="EMBL" id="JADKPN010000002">
    <property type="protein sequence ID" value="MBF4762660.1"/>
    <property type="molecule type" value="Genomic_DNA"/>
</dbReference>
<evidence type="ECO:0000259" key="1">
    <source>
        <dbReference type="Pfam" id="PF01814"/>
    </source>
</evidence>
<reference evidence="3" key="1">
    <citation type="submission" date="2020-11" db="EMBL/GenBank/DDBJ databases">
        <title>Nocardioides sp. nov., isolated from Soil of Cynanchum wilfordii Hemsley rhizosphere.</title>
        <authorList>
            <person name="Lee J.-S."/>
            <person name="Suh M.K."/>
            <person name="Kim J.-S."/>
        </authorList>
    </citation>
    <scope>NUCLEOTIDE SEQUENCE</scope>
    <source>
        <strain evidence="3">KCTC 19275</strain>
    </source>
</reference>
<evidence type="ECO:0000259" key="2">
    <source>
        <dbReference type="Pfam" id="PF10006"/>
    </source>
</evidence>
<accession>A0A930YJF9</accession>
<dbReference type="InterPro" id="IPR018720">
    <property type="entry name" value="DUF2249"/>
</dbReference>
<feature type="domain" description="DUF2249" evidence="2">
    <location>
        <begin position="193"/>
        <end position="261"/>
    </location>
</feature>
<dbReference type="Pfam" id="PF10006">
    <property type="entry name" value="DUF2249"/>
    <property type="match status" value="1"/>
</dbReference>
<dbReference type="Gene3D" id="1.20.120.520">
    <property type="entry name" value="nmb1532 protein domain like"/>
    <property type="match status" value="1"/>
</dbReference>
<dbReference type="AlphaFoldDB" id="A0A930YJF9"/>
<gene>
    <name evidence="3" type="ORF">ISU07_05935</name>
</gene>
<evidence type="ECO:0000313" key="3">
    <source>
        <dbReference type="EMBL" id="MBF4762660.1"/>
    </source>
</evidence>
<comment type="caution">
    <text evidence="3">The sequence shown here is derived from an EMBL/GenBank/DDBJ whole genome shotgun (WGS) entry which is preliminary data.</text>
</comment>
<protein>
    <submittedName>
        <fullName evidence="3">DUF2249 domain-containing protein</fullName>
    </submittedName>
</protein>
<evidence type="ECO:0000313" key="4">
    <source>
        <dbReference type="Proteomes" id="UP000640489"/>
    </source>
</evidence>
<name>A0A930YJF9_9ACTN</name>